<proteinExistence type="predicted"/>
<evidence type="ECO:0000256" key="4">
    <source>
        <dbReference type="ARBA" id="ARBA00022553"/>
    </source>
</evidence>
<evidence type="ECO:0000313" key="12">
    <source>
        <dbReference type="EMBL" id="MFC6084891.1"/>
    </source>
</evidence>
<dbReference type="Gene3D" id="6.10.340.10">
    <property type="match status" value="1"/>
</dbReference>
<dbReference type="InterPro" id="IPR050428">
    <property type="entry name" value="TCS_sensor_his_kinase"/>
</dbReference>
<dbReference type="PANTHER" id="PTHR45436">
    <property type="entry name" value="SENSOR HISTIDINE KINASE YKOH"/>
    <property type="match status" value="1"/>
</dbReference>
<feature type="domain" description="HAMP" evidence="11">
    <location>
        <begin position="30"/>
        <end position="83"/>
    </location>
</feature>
<reference evidence="13" key="1">
    <citation type="journal article" date="2019" name="Int. J. Syst. Evol. Microbiol.">
        <title>The Global Catalogue of Microorganisms (GCM) 10K type strain sequencing project: providing services to taxonomists for standard genome sequencing and annotation.</title>
        <authorList>
            <consortium name="The Broad Institute Genomics Platform"/>
            <consortium name="The Broad Institute Genome Sequencing Center for Infectious Disease"/>
            <person name="Wu L."/>
            <person name="Ma J."/>
        </authorList>
    </citation>
    <scope>NUCLEOTIDE SEQUENCE [LARGE SCALE GENOMIC DNA]</scope>
    <source>
        <strain evidence="13">JCM 30346</strain>
    </source>
</reference>
<keyword evidence="13" id="KW-1185">Reference proteome</keyword>
<evidence type="ECO:0000259" key="11">
    <source>
        <dbReference type="PROSITE" id="PS50885"/>
    </source>
</evidence>
<evidence type="ECO:0000256" key="9">
    <source>
        <dbReference type="ARBA" id="ARBA00023012"/>
    </source>
</evidence>
<evidence type="ECO:0000256" key="1">
    <source>
        <dbReference type="ARBA" id="ARBA00000085"/>
    </source>
</evidence>
<dbReference type="InterPro" id="IPR036097">
    <property type="entry name" value="HisK_dim/P_sf"/>
</dbReference>
<keyword evidence="8 10" id="KW-1133">Transmembrane helix</keyword>
<keyword evidence="9" id="KW-0902">Two-component regulatory system</keyword>
<keyword evidence="5" id="KW-0808">Transferase</keyword>
<name>A0ABW1NP92_9ACTN</name>
<keyword evidence="4" id="KW-0597">Phosphoprotein</keyword>
<keyword evidence="10" id="KW-0472">Membrane</keyword>
<evidence type="ECO:0000313" key="13">
    <source>
        <dbReference type="Proteomes" id="UP001596137"/>
    </source>
</evidence>
<dbReference type="PROSITE" id="PS50885">
    <property type="entry name" value="HAMP"/>
    <property type="match status" value="1"/>
</dbReference>
<dbReference type="CDD" id="cd00082">
    <property type="entry name" value="HisKA"/>
    <property type="match status" value="1"/>
</dbReference>
<evidence type="ECO:0000256" key="10">
    <source>
        <dbReference type="SAM" id="Phobius"/>
    </source>
</evidence>
<evidence type="ECO:0000256" key="3">
    <source>
        <dbReference type="ARBA" id="ARBA00012438"/>
    </source>
</evidence>
<dbReference type="SUPFAM" id="SSF47384">
    <property type="entry name" value="Homodimeric domain of signal transducing histidine kinase"/>
    <property type="match status" value="1"/>
</dbReference>
<evidence type="ECO:0000256" key="2">
    <source>
        <dbReference type="ARBA" id="ARBA00004236"/>
    </source>
</evidence>
<keyword evidence="7" id="KW-0418">Kinase</keyword>
<dbReference type="RefSeq" id="WP_380758436.1">
    <property type="nucleotide sequence ID" value="NZ_JBHSRF010000051.1"/>
</dbReference>
<dbReference type="Gene3D" id="1.10.287.130">
    <property type="match status" value="1"/>
</dbReference>
<comment type="caution">
    <text evidence="12">The sequence shown here is derived from an EMBL/GenBank/DDBJ whole genome shotgun (WGS) entry which is preliminary data.</text>
</comment>
<dbReference type="PANTHER" id="PTHR45436:SF5">
    <property type="entry name" value="SENSOR HISTIDINE KINASE TRCS"/>
    <property type="match status" value="1"/>
</dbReference>
<evidence type="ECO:0000256" key="8">
    <source>
        <dbReference type="ARBA" id="ARBA00022989"/>
    </source>
</evidence>
<dbReference type="EC" id="2.7.13.3" evidence="3"/>
<protein>
    <recommendedName>
        <fullName evidence="3">histidine kinase</fullName>
        <ecNumber evidence="3">2.7.13.3</ecNumber>
    </recommendedName>
</protein>
<dbReference type="InterPro" id="IPR003660">
    <property type="entry name" value="HAMP_dom"/>
</dbReference>
<dbReference type="EMBL" id="JBHSRF010000051">
    <property type="protein sequence ID" value="MFC6084891.1"/>
    <property type="molecule type" value="Genomic_DNA"/>
</dbReference>
<evidence type="ECO:0000256" key="7">
    <source>
        <dbReference type="ARBA" id="ARBA00022777"/>
    </source>
</evidence>
<dbReference type="Proteomes" id="UP001596137">
    <property type="component" value="Unassembled WGS sequence"/>
</dbReference>
<sequence length="167" mass="18307">MDLFPAIGLSMIWIVALVGVTAGASWRITGRMLRPVEAIRTELAAINGNDSSTRVAEARRSRVAARLARTINATLARLEQAGEPSRRTLAQQRLFIADASQRLRSPVSGLRIRLEDARAHPEDTDLPDLLTHALHDVERLQAVMTDLLTLTEVPPNSRPQPGVLGDH</sequence>
<evidence type="ECO:0000256" key="6">
    <source>
        <dbReference type="ARBA" id="ARBA00022692"/>
    </source>
</evidence>
<comment type="catalytic activity">
    <reaction evidence="1">
        <text>ATP + protein L-histidine = ADP + protein N-phospho-L-histidine.</text>
        <dbReference type="EC" id="2.7.13.3"/>
    </reaction>
</comment>
<keyword evidence="6 10" id="KW-0812">Transmembrane</keyword>
<evidence type="ECO:0000256" key="5">
    <source>
        <dbReference type="ARBA" id="ARBA00022679"/>
    </source>
</evidence>
<accession>A0ABW1NP92</accession>
<organism evidence="12 13">
    <name type="scientific">Sphaerisporangium aureirubrum</name>
    <dbReference type="NCBI Taxonomy" id="1544736"/>
    <lineage>
        <taxon>Bacteria</taxon>
        <taxon>Bacillati</taxon>
        <taxon>Actinomycetota</taxon>
        <taxon>Actinomycetes</taxon>
        <taxon>Streptosporangiales</taxon>
        <taxon>Streptosporangiaceae</taxon>
        <taxon>Sphaerisporangium</taxon>
    </lineage>
</organism>
<gene>
    <name evidence="12" type="ORF">ACFP1K_27275</name>
</gene>
<feature type="transmembrane region" description="Helical" evidence="10">
    <location>
        <begin position="6"/>
        <end position="26"/>
    </location>
</feature>
<comment type="subcellular location">
    <subcellularLocation>
        <location evidence="2">Cell membrane</location>
    </subcellularLocation>
</comment>
<dbReference type="InterPro" id="IPR003661">
    <property type="entry name" value="HisK_dim/P_dom"/>
</dbReference>